<evidence type="ECO:0000259" key="14">
    <source>
        <dbReference type="PROSITE" id="PS51199"/>
    </source>
</evidence>
<keyword evidence="9" id="KW-0413">Isomerase</keyword>
<comment type="function">
    <text evidence="12">The main replicative DNA helicase, it participates in initiation and elongation during chromosome replication. Travels ahead of the DNA replisome, separating dsDNA into templates for DNA synthesis. A processive ATP-dependent 5'-3' DNA helicase it has DNA-dependent ATPase activity.</text>
</comment>
<dbReference type="Pfam" id="PF03796">
    <property type="entry name" value="DnaB_C"/>
    <property type="match status" value="1"/>
</dbReference>
<accession>E8T2Q1</accession>
<keyword evidence="5 12" id="KW-0378">Hydrolase</keyword>
<evidence type="ECO:0000256" key="7">
    <source>
        <dbReference type="ARBA" id="ARBA00022840"/>
    </source>
</evidence>
<keyword evidence="16" id="KW-1185">Reference proteome</keyword>
<dbReference type="GO" id="GO:0016887">
    <property type="term" value="F:ATP hydrolysis activity"/>
    <property type="evidence" value="ECO:0007669"/>
    <property type="project" value="RHEA"/>
</dbReference>
<name>E8T2Q1_THEA1</name>
<evidence type="ECO:0000256" key="2">
    <source>
        <dbReference type="ARBA" id="ARBA00022515"/>
    </source>
</evidence>
<dbReference type="EC" id="5.6.2.3" evidence="11 12"/>
<dbReference type="Gene3D" id="1.10.860.10">
    <property type="entry name" value="DNAb Helicase, Chain A"/>
    <property type="match status" value="1"/>
</dbReference>
<dbReference type="GO" id="GO:0006269">
    <property type="term" value="P:DNA replication, synthesis of primer"/>
    <property type="evidence" value="ECO:0007669"/>
    <property type="project" value="UniProtKB-UniRule"/>
</dbReference>
<evidence type="ECO:0000256" key="3">
    <source>
        <dbReference type="ARBA" id="ARBA00022705"/>
    </source>
</evidence>
<keyword evidence="2 12" id="KW-0639">Primosome</keyword>
<keyword evidence="4 12" id="KW-0547">Nucleotide-binding</keyword>
<evidence type="ECO:0000256" key="10">
    <source>
        <dbReference type="ARBA" id="ARBA00048954"/>
    </source>
</evidence>
<dbReference type="AlphaFoldDB" id="E8T2Q1"/>
<comment type="similarity">
    <text evidence="1 12">Belongs to the helicase family. DnaB subfamily.</text>
</comment>
<evidence type="ECO:0000256" key="12">
    <source>
        <dbReference type="RuleBase" id="RU362085"/>
    </source>
</evidence>
<dbReference type="GO" id="GO:0003677">
    <property type="term" value="F:DNA binding"/>
    <property type="evidence" value="ECO:0007669"/>
    <property type="project" value="UniProtKB-UniRule"/>
</dbReference>
<proteinExistence type="inferred from homology"/>
<dbReference type="Gene3D" id="3.40.50.300">
    <property type="entry name" value="P-loop containing nucleotide triphosphate hydrolases"/>
    <property type="match status" value="1"/>
</dbReference>
<feature type="domain" description="SF4 helicase" evidence="14">
    <location>
        <begin position="175"/>
        <end position="442"/>
    </location>
</feature>
<dbReference type="Pfam" id="PF00772">
    <property type="entry name" value="DnaB"/>
    <property type="match status" value="1"/>
</dbReference>
<evidence type="ECO:0000256" key="5">
    <source>
        <dbReference type="ARBA" id="ARBA00022801"/>
    </source>
</evidence>
<evidence type="ECO:0000256" key="1">
    <source>
        <dbReference type="ARBA" id="ARBA00008428"/>
    </source>
</evidence>
<keyword evidence="8 12" id="KW-0238">DNA-binding</keyword>
<keyword evidence="6 12" id="KW-0347">Helicase</keyword>
<dbReference type="InterPro" id="IPR007692">
    <property type="entry name" value="DNA_helicase_DnaB"/>
</dbReference>
<keyword evidence="7 12" id="KW-0067">ATP-binding</keyword>
<sequence>MSELIALESEYAVLGTMLLDPQALFKGVELLKPEAFSTERHRTLFRFFRDLVAEGYPEELLTPSFIKNELAKKGLFEKVGGEEHLNLLVEYAAPSLNTFEAECQRVKEKALLRQIFNIGNFIQETIQKAPDPDYLLEQLEQKVFSLSEERVTNTLVPLKDVLYEFVKKTQELMTRREMVTGLPSGFVELDKMTSGFQPSDLIILAARPSVGKTAFALSIAYNVAVNEGKSVAIFSLEMSKEQLVARLVAQDAKISLAKIRSGFLNEREMEKIHDSVSRIEEAPIYIDDTSNISVLDLRAKAQRLKAEKGLDLIIVDYLQLMRGIRKTESRQQEVSEISRSLKILAKELGVPVIALSQLSRQVEHRADKRPQLSDLRESGSIEQDADVVMFIHRPDLVKKKPDPEEEGIAEIIIAKQRNGPTGTVRLAFIKEFTRFENLEEAQVSPQEEPGQQQGLEVQEESSVEEPFGPGDGDSFDDFGFNFDF</sequence>
<dbReference type="RefSeq" id="WP_013536762.1">
    <property type="nucleotide sequence ID" value="NC_014926.1"/>
</dbReference>
<evidence type="ECO:0000313" key="16">
    <source>
        <dbReference type="Proteomes" id="UP000006362"/>
    </source>
</evidence>
<dbReference type="GO" id="GO:0005524">
    <property type="term" value="F:ATP binding"/>
    <property type="evidence" value="ECO:0007669"/>
    <property type="project" value="UniProtKB-UniRule"/>
</dbReference>
<protein>
    <recommendedName>
        <fullName evidence="11 12">Replicative DNA helicase</fullName>
        <ecNumber evidence="11 12">5.6.2.3</ecNumber>
    </recommendedName>
</protein>
<organism evidence="15 16">
    <name type="scientific">Thermovibrio ammonificans (strain DSM 15698 / JCM 12110 / HB-1)</name>
    <dbReference type="NCBI Taxonomy" id="648996"/>
    <lineage>
        <taxon>Bacteria</taxon>
        <taxon>Pseudomonadati</taxon>
        <taxon>Aquificota</taxon>
        <taxon>Aquificia</taxon>
        <taxon>Desulfurobacteriales</taxon>
        <taxon>Desulfurobacteriaceae</taxon>
        <taxon>Thermovibrio</taxon>
    </lineage>
</organism>
<dbReference type="STRING" id="648996.Theam_0002"/>
<gene>
    <name evidence="15" type="ordered locus">Theam_0002</name>
</gene>
<dbReference type="HOGENOM" id="CLU_005373_0_0_0"/>
<keyword evidence="3 12" id="KW-0235">DNA replication</keyword>
<evidence type="ECO:0000256" key="13">
    <source>
        <dbReference type="SAM" id="MobiDB-lite"/>
    </source>
</evidence>
<feature type="compositionally biased region" description="Low complexity" evidence="13">
    <location>
        <begin position="442"/>
        <end position="456"/>
    </location>
</feature>
<dbReference type="InterPro" id="IPR036185">
    <property type="entry name" value="DNA_heli_DnaB-like_N_sf"/>
</dbReference>
<dbReference type="InterPro" id="IPR007694">
    <property type="entry name" value="DNA_helicase_DnaB-like_C"/>
</dbReference>
<dbReference type="PANTHER" id="PTHR30153">
    <property type="entry name" value="REPLICATIVE DNA HELICASE DNAB"/>
    <property type="match status" value="1"/>
</dbReference>
<dbReference type="PANTHER" id="PTHR30153:SF2">
    <property type="entry name" value="REPLICATIVE DNA HELICASE"/>
    <property type="match status" value="1"/>
</dbReference>
<dbReference type="InterPro" id="IPR016136">
    <property type="entry name" value="DNA_helicase_N/primase_C"/>
</dbReference>
<dbReference type="FunFam" id="3.40.50.300:FF:000076">
    <property type="entry name" value="Replicative DNA helicase"/>
    <property type="match status" value="1"/>
</dbReference>
<dbReference type="OrthoDB" id="9773982at2"/>
<comment type="catalytic activity">
    <reaction evidence="10 12">
        <text>ATP + H2O = ADP + phosphate + H(+)</text>
        <dbReference type="Rhea" id="RHEA:13065"/>
        <dbReference type="ChEBI" id="CHEBI:15377"/>
        <dbReference type="ChEBI" id="CHEBI:15378"/>
        <dbReference type="ChEBI" id="CHEBI:30616"/>
        <dbReference type="ChEBI" id="CHEBI:43474"/>
        <dbReference type="ChEBI" id="CHEBI:456216"/>
        <dbReference type="EC" id="5.6.2.3"/>
    </reaction>
</comment>
<dbReference type="GO" id="GO:0042802">
    <property type="term" value="F:identical protein binding"/>
    <property type="evidence" value="ECO:0007669"/>
    <property type="project" value="UniProtKB-ARBA"/>
</dbReference>
<evidence type="ECO:0000256" key="4">
    <source>
        <dbReference type="ARBA" id="ARBA00022741"/>
    </source>
</evidence>
<dbReference type="PROSITE" id="PS51199">
    <property type="entry name" value="SF4_HELICASE"/>
    <property type="match status" value="1"/>
</dbReference>
<dbReference type="Proteomes" id="UP000006362">
    <property type="component" value="Chromosome"/>
</dbReference>
<evidence type="ECO:0000256" key="11">
    <source>
        <dbReference type="NCBIfam" id="TIGR00665"/>
    </source>
</evidence>
<evidence type="ECO:0000256" key="8">
    <source>
        <dbReference type="ARBA" id="ARBA00023125"/>
    </source>
</evidence>
<dbReference type="NCBIfam" id="TIGR00665">
    <property type="entry name" value="DnaB"/>
    <property type="match status" value="1"/>
</dbReference>
<evidence type="ECO:0000313" key="15">
    <source>
        <dbReference type="EMBL" id="ADU95976.1"/>
    </source>
</evidence>
<dbReference type="eggNOG" id="COG0305">
    <property type="taxonomic scope" value="Bacteria"/>
</dbReference>
<dbReference type="SUPFAM" id="SSF52540">
    <property type="entry name" value="P-loop containing nucleoside triphosphate hydrolases"/>
    <property type="match status" value="1"/>
</dbReference>
<dbReference type="SMART" id="SM00382">
    <property type="entry name" value="AAA"/>
    <property type="match status" value="1"/>
</dbReference>
<dbReference type="GO" id="GO:0005829">
    <property type="term" value="C:cytosol"/>
    <property type="evidence" value="ECO:0007669"/>
    <property type="project" value="TreeGrafter"/>
</dbReference>
<dbReference type="GO" id="GO:1990077">
    <property type="term" value="C:primosome complex"/>
    <property type="evidence" value="ECO:0007669"/>
    <property type="project" value="UniProtKB-UniRule"/>
</dbReference>
<feature type="region of interest" description="Disordered" evidence="13">
    <location>
        <begin position="440"/>
        <end position="484"/>
    </location>
</feature>
<dbReference type="CDD" id="cd00984">
    <property type="entry name" value="DnaB_C"/>
    <property type="match status" value="1"/>
</dbReference>
<dbReference type="KEGG" id="tam:Theam_0002"/>
<dbReference type="InterPro" id="IPR003593">
    <property type="entry name" value="AAA+_ATPase"/>
</dbReference>
<dbReference type="InterPro" id="IPR027417">
    <property type="entry name" value="P-loop_NTPase"/>
</dbReference>
<dbReference type="EMBL" id="CP002444">
    <property type="protein sequence ID" value="ADU95976.1"/>
    <property type="molecule type" value="Genomic_DNA"/>
</dbReference>
<dbReference type="InterPro" id="IPR007693">
    <property type="entry name" value="DNA_helicase_DnaB-like_N"/>
</dbReference>
<reference evidence="15" key="1">
    <citation type="submission" date="2011-01" db="EMBL/GenBank/DDBJ databases">
        <title>Complete sequence of chromosome of Thermovibrio ammonificans HB-1.</title>
        <authorList>
            <consortium name="US DOE Joint Genome Institute"/>
            <person name="Lucas S."/>
            <person name="Copeland A."/>
            <person name="Lapidus A."/>
            <person name="Cheng J.-F."/>
            <person name="Goodwin L."/>
            <person name="Pitluck S."/>
            <person name="Davenport K."/>
            <person name="Detter J.C."/>
            <person name="Han C."/>
            <person name="Tapia R."/>
            <person name="Land M."/>
            <person name="Hauser L."/>
            <person name="Kyrpides N."/>
            <person name="Ivanova N."/>
            <person name="Ovchinnikova G."/>
            <person name="Vetriani C."/>
            <person name="Woyke T."/>
        </authorList>
    </citation>
    <scope>NUCLEOTIDE SEQUENCE [LARGE SCALE GENOMIC DNA]</scope>
    <source>
        <strain evidence="15">HB-1</strain>
    </source>
</reference>
<dbReference type="SUPFAM" id="SSF48024">
    <property type="entry name" value="N-terminal domain of DnaB helicase"/>
    <property type="match status" value="1"/>
</dbReference>
<evidence type="ECO:0000256" key="9">
    <source>
        <dbReference type="ARBA" id="ARBA00023235"/>
    </source>
</evidence>
<evidence type="ECO:0000256" key="6">
    <source>
        <dbReference type="ARBA" id="ARBA00022806"/>
    </source>
</evidence>
<dbReference type="GO" id="GO:0043139">
    <property type="term" value="F:5'-3' DNA helicase activity"/>
    <property type="evidence" value="ECO:0007669"/>
    <property type="project" value="UniProtKB-EC"/>
</dbReference>